<name>A0ACB7EIV2_NIBAL</name>
<evidence type="ECO:0000313" key="2">
    <source>
        <dbReference type="Proteomes" id="UP000805704"/>
    </source>
</evidence>
<protein>
    <submittedName>
        <fullName evidence="1">Uncharacterized protein</fullName>
    </submittedName>
</protein>
<organism evidence="1 2">
    <name type="scientific">Nibea albiflora</name>
    <name type="common">Yellow drum</name>
    <name type="synonym">Corvina albiflora</name>
    <dbReference type="NCBI Taxonomy" id="240163"/>
    <lineage>
        <taxon>Eukaryota</taxon>
        <taxon>Metazoa</taxon>
        <taxon>Chordata</taxon>
        <taxon>Craniata</taxon>
        <taxon>Vertebrata</taxon>
        <taxon>Euteleostomi</taxon>
        <taxon>Actinopterygii</taxon>
        <taxon>Neopterygii</taxon>
        <taxon>Teleostei</taxon>
        <taxon>Neoteleostei</taxon>
        <taxon>Acanthomorphata</taxon>
        <taxon>Eupercaria</taxon>
        <taxon>Sciaenidae</taxon>
        <taxon>Nibea</taxon>
    </lineage>
</organism>
<comment type="caution">
    <text evidence="1">The sequence shown here is derived from an EMBL/GenBank/DDBJ whole genome shotgun (WGS) entry which is preliminary data.</text>
</comment>
<proteinExistence type="predicted"/>
<dbReference type="Proteomes" id="UP000805704">
    <property type="component" value="Chromosome 6"/>
</dbReference>
<reference evidence="1" key="1">
    <citation type="submission" date="2020-04" db="EMBL/GenBank/DDBJ databases">
        <title>A chromosome-scale assembly and high-density genetic map of the yellow drum (Nibea albiflora) genome.</title>
        <authorList>
            <person name="Xu D."/>
            <person name="Zhang W."/>
            <person name="Chen R."/>
            <person name="Tan P."/>
            <person name="Wang L."/>
            <person name="Song H."/>
            <person name="Tian L."/>
            <person name="Zhu Q."/>
            <person name="Wang B."/>
        </authorList>
    </citation>
    <scope>NUCLEOTIDE SEQUENCE</scope>
    <source>
        <strain evidence="1">ZJHYS-2018</strain>
    </source>
</reference>
<evidence type="ECO:0000313" key="1">
    <source>
        <dbReference type="EMBL" id="KAG8001756.1"/>
    </source>
</evidence>
<dbReference type="EMBL" id="CM024794">
    <property type="protein sequence ID" value="KAG8001756.1"/>
    <property type="molecule type" value="Genomic_DNA"/>
</dbReference>
<accession>A0ACB7EIV2</accession>
<sequence>MTDVKNLKRALLLTCLLLTGVRCKKEAVFLYHRLGDDTVLPCTKLNSSNCSLVTWTSYKGGTVEYTQEVSGGMVKADSVKASRMSLTSSCGLSLRDLREGDANSYACLRQETIITEVYLSLLTITSPSTITDLQPGRNLILKCVLFTFYDAGNCKSFSSSFNLGWMAEDGTRLHDSRYKLIVHNHCSVTLVTQLRQEDNNRRWRCQILLLSRLLHIPAGCPDCSGCSYLPISRIVLCVALPVMVLIVGFFTWKGDRKRAKTSAAGIELREIH</sequence>
<keyword evidence="2" id="KW-1185">Reference proteome</keyword>
<gene>
    <name evidence="1" type="ORF">GBF38_011830</name>
</gene>